<gene>
    <name evidence="1" type="ORF">MRATA1EN22A_LOCUS15584</name>
</gene>
<dbReference type="EMBL" id="OX596110">
    <property type="protein sequence ID" value="CAN0320836.1"/>
    <property type="molecule type" value="Genomic_DNA"/>
</dbReference>
<organism evidence="1">
    <name type="scientific">Rangifer tarandus platyrhynchus</name>
    <name type="common">Svalbard reindeer</name>
    <dbReference type="NCBI Taxonomy" id="3082113"/>
    <lineage>
        <taxon>Eukaryota</taxon>
        <taxon>Metazoa</taxon>
        <taxon>Chordata</taxon>
        <taxon>Craniata</taxon>
        <taxon>Vertebrata</taxon>
        <taxon>Euteleostomi</taxon>
        <taxon>Mammalia</taxon>
        <taxon>Eutheria</taxon>
        <taxon>Laurasiatheria</taxon>
        <taxon>Artiodactyla</taxon>
        <taxon>Ruminantia</taxon>
        <taxon>Pecora</taxon>
        <taxon>Cervidae</taxon>
        <taxon>Odocoileinae</taxon>
        <taxon>Rangifer</taxon>
    </lineage>
</organism>
<accession>A0AC59Z914</accession>
<protein>
    <submittedName>
        <fullName evidence="1">Uncharacterized protein</fullName>
    </submittedName>
</protein>
<proteinExistence type="predicted"/>
<name>A0AC59Z914_RANTA</name>
<evidence type="ECO:0000313" key="1">
    <source>
        <dbReference type="EMBL" id="CAN0320836.1"/>
    </source>
</evidence>
<reference evidence="1" key="1">
    <citation type="submission" date="2023-05" db="EMBL/GenBank/DDBJ databases">
        <authorList>
            <consortium name="ELIXIR-Norway"/>
        </authorList>
    </citation>
    <scope>NUCLEOTIDE SEQUENCE</scope>
</reference>
<sequence length="150" mass="15504">MCVCDGDLAELCASACAGASVCPWVRLPCALSRAPCALPRRAASPNGLRLQSLGRSRRVARHPRPRLRPAPGRACAAPRELRRARGAGGRGGGELRRRPGPESGGITDPSSLLDPDLGRLHPATPLGVPADTAPAPRGGCQGAPSQSYHP</sequence>
<reference evidence="1" key="2">
    <citation type="submission" date="2025-03" db="EMBL/GenBank/DDBJ databases">
        <authorList>
            <consortium name="ELIXIR-Norway"/>
            <consortium name="Elixir Norway"/>
        </authorList>
    </citation>
    <scope>NUCLEOTIDE SEQUENCE</scope>
</reference>